<dbReference type="Proteomes" id="UP000464657">
    <property type="component" value="Chromosome"/>
</dbReference>
<sequence>MKHLLLLIGAFFVFACYANKTAVKENSTINTIDTTQKETVTDTSVSATAETVAVKPKTVVNHEAWTALLKKHVTKTGKVNYQGFREDADRLKAYIKSLSKQIPTKSWTKDEKLAYWINAYNAMTVDLILKNYPLESIKNIDNPWKQELWTLEGKEYDLNTIEHKILRKMNEPRMHFAINCASFSCPPLLNKAFTAENMDAQLTHVTKTFLADSKRNTITQNKVEISKIFKWFSSDFKENGSLIDFLNKYSAVKISKDADVDYKEYDWTLNE</sequence>
<evidence type="ECO:0000313" key="3">
    <source>
        <dbReference type="EMBL" id="QHI37038.1"/>
    </source>
</evidence>
<dbReference type="OrthoDB" id="526867at2"/>
<dbReference type="AlphaFoldDB" id="A0A7L4ZJZ6"/>
<dbReference type="EMBL" id="CP019288">
    <property type="protein sequence ID" value="QHI37038.1"/>
    <property type="molecule type" value="Genomic_DNA"/>
</dbReference>
<dbReference type="KEGG" id="kan:IMCC3317_24160"/>
<feature type="chain" id="PRO_5029679015" description="DUF547 domain-containing protein" evidence="1">
    <location>
        <begin position="19"/>
        <end position="271"/>
    </location>
</feature>
<accession>A0A7L4ZJZ6</accession>
<evidence type="ECO:0000256" key="1">
    <source>
        <dbReference type="SAM" id="SignalP"/>
    </source>
</evidence>
<feature type="signal peptide" evidence="1">
    <location>
        <begin position="1"/>
        <end position="18"/>
    </location>
</feature>
<name>A0A7L4ZJZ6_9FLAO</name>
<protein>
    <recommendedName>
        <fullName evidence="2">DUF547 domain-containing protein</fullName>
    </recommendedName>
</protein>
<feature type="domain" description="DUF547" evidence="2">
    <location>
        <begin position="105"/>
        <end position="210"/>
    </location>
</feature>
<gene>
    <name evidence="3" type="ORF">IMCC3317_24160</name>
</gene>
<dbReference type="PANTHER" id="PTHR46361:SF3">
    <property type="entry name" value="ELECTRON CARRIER_ PROTEIN DISULFIDE OXIDOREDUCTASE"/>
    <property type="match status" value="1"/>
</dbReference>
<dbReference type="Pfam" id="PF04784">
    <property type="entry name" value="DUF547"/>
    <property type="match status" value="1"/>
</dbReference>
<dbReference type="PANTHER" id="PTHR46361">
    <property type="entry name" value="ELECTRON CARRIER/ PROTEIN DISULFIDE OXIDOREDUCTASE"/>
    <property type="match status" value="1"/>
</dbReference>
<keyword evidence="4" id="KW-1185">Reference proteome</keyword>
<evidence type="ECO:0000259" key="2">
    <source>
        <dbReference type="Pfam" id="PF04784"/>
    </source>
</evidence>
<organism evidence="3 4">
    <name type="scientific">Kordia antarctica</name>
    <dbReference type="NCBI Taxonomy" id="1218801"/>
    <lineage>
        <taxon>Bacteria</taxon>
        <taxon>Pseudomonadati</taxon>
        <taxon>Bacteroidota</taxon>
        <taxon>Flavobacteriia</taxon>
        <taxon>Flavobacteriales</taxon>
        <taxon>Flavobacteriaceae</taxon>
        <taxon>Kordia</taxon>
    </lineage>
</organism>
<proteinExistence type="predicted"/>
<dbReference type="InterPro" id="IPR006869">
    <property type="entry name" value="DUF547"/>
</dbReference>
<dbReference type="RefSeq" id="WP_160129694.1">
    <property type="nucleotide sequence ID" value="NZ_CP019288.1"/>
</dbReference>
<evidence type="ECO:0000313" key="4">
    <source>
        <dbReference type="Proteomes" id="UP000464657"/>
    </source>
</evidence>
<keyword evidence="1" id="KW-0732">Signal</keyword>
<reference evidence="3 4" key="1">
    <citation type="journal article" date="2013" name="Int. J. Syst. Evol. Microbiol.">
        <title>Kordia antarctica sp. nov., isolated from Antarctic seawater.</title>
        <authorList>
            <person name="Baek K."/>
            <person name="Choi A."/>
            <person name="Kang I."/>
            <person name="Lee K."/>
            <person name="Cho J.C."/>
        </authorList>
    </citation>
    <scope>NUCLEOTIDE SEQUENCE [LARGE SCALE GENOMIC DNA]</scope>
    <source>
        <strain evidence="3 4">IMCC3317</strain>
    </source>
</reference>
<dbReference type="PROSITE" id="PS51257">
    <property type="entry name" value="PROKAR_LIPOPROTEIN"/>
    <property type="match status" value="1"/>
</dbReference>